<organism evidence="1 2">
    <name type="scientific">Trifolium medium</name>
    <dbReference type="NCBI Taxonomy" id="97028"/>
    <lineage>
        <taxon>Eukaryota</taxon>
        <taxon>Viridiplantae</taxon>
        <taxon>Streptophyta</taxon>
        <taxon>Embryophyta</taxon>
        <taxon>Tracheophyta</taxon>
        <taxon>Spermatophyta</taxon>
        <taxon>Magnoliopsida</taxon>
        <taxon>eudicotyledons</taxon>
        <taxon>Gunneridae</taxon>
        <taxon>Pentapetalae</taxon>
        <taxon>rosids</taxon>
        <taxon>fabids</taxon>
        <taxon>Fabales</taxon>
        <taxon>Fabaceae</taxon>
        <taxon>Papilionoideae</taxon>
        <taxon>50 kb inversion clade</taxon>
        <taxon>NPAAA clade</taxon>
        <taxon>Hologalegina</taxon>
        <taxon>IRL clade</taxon>
        <taxon>Trifolieae</taxon>
        <taxon>Trifolium</taxon>
    </lineage>
</organism>
<comment type="caution">
    <text evidence="1">The sequence shown here is derived from an EMBL/GenBank/DDBJ whole genome shotgun (WGS) entry which is preliminary data.</text>
</comment>
<evidence type="ECO:0000313" key="2">
    <source>
        <dbReference type="Proteomes" id="UP000265520"/>
    </source>
</evidence>
<dbReference type="EMBL" id="LXQA010387565">
    <property type="protein sequence ID" value="MCI48518.1"/>
    <property type="molecule type" value="Genomic_DNA"/>
</dbReference>
<dbReference type="AlphaFoldDB" id="A0A392SHZ2"/>
<reference evidence="1 2" key="1">
    <citation type="journal article" date="2018" name="Front. Plant Sci.">
        <title>Red Clover (Trifolium pratense) and Zigzag Clover (T. medium) - A Picture of Genomic Similarities and Differences.</title>
        <authorList>
            <person name="Dluhosova J."/>
            <person name="Istvanek J."/>
            <person name="Nedelnik J."/>
            <person name="Repkova J."/>
        </authorList>
    </citation>
    <scope>NUCLEOTIDE SEQUENCE [LARGE SCALE GENOMIC DNA]</scope>
    <source>
        <strain evidence="2">cv. 10/8</strain>
        <tissue evidence="1">Leaf</tissue>
    </source>
</reference>
<accession>A0A392SHZ2</accession>
<evidence type="ECO:0000313" key="1">
    <source>
        <dbReference type="EMBL" id="MCI48518.1"/>
    </source>
</evidence>
<dbReference type="PANTHER" id="PTHR33739">
    <property type="entry name" value="OS07G0681500 PROTEIN"/>
    <property type="match status" value="1"/>
</dbReference>
<proteinExistence type="predicted"/>
<dbReference type="GO" id="GO:2000762">
    <property type="term" value="P:regulation of phenylpropanoid metabolic process"/>
    <property type="evidence" value="ECO:0007669"/>
    <property type="project" value="InterPro"/>
</dbReference>
<feature type="non-terminal residue" evidence="1">
    <location>
        <position position="36"/>
    </location>
</feature>
<dbReference type="InterPro" id="IPR039638">
    <property type="entry name" value="MED33A/B"/>
</dbReference>
<dbReference type="GO" id="GO:0016592">
    <property type="term" value="C:mediator complex"/>
    <property type="evidence" value="ECO:0007669"/>
    <property type="project" value="InterPro"/>
</dbReference>
<keyword evidence="2" id="KW-1185">Reference proteome</keyword>
<protein>
    <submittedName>
        <fullName evidence="1">Mediator of RNA polymerase II transcription subunit 33B-like</fullName>
    </submittedName>
</protein>
<dbReference type="PANTHER" id="PTHR33739:SF7">
    <property type="entry name" value="MEDIATOR OF RNA POLYMERASE II TRANSCRIPTION SUBUNIT 33B"/>
    <property type="match status" value="1"/>
</dbReference>
<dbReference type="Proteomes" id="UP000265520">
    <property type="component" value="Unassembled WGS sequence"/>
</dbReference>
<name>A0A392SHZ2_9FABA</name>
<sequence>MNGTDWPSPAANLSVVEQQIKKILAATGVDVPSLAV</sequence>